<dbReference type="Proteomes" id="UP000061660">
    <property type="component" value="Chromosome"/>
</dbReference>
<evidence type="ECO:0000256" key="5">
    <source>
        <dbReference type="ARBA" id="ARBA00022977"/>
    </source>
</evidence>
<accession>A0A0U2VPS1</accession>
<comment type="similarity">
    <text evidence="9 10">Belongs to the thiamine-phosphate synthase family.</text>
</comment>
<reference evidence="12 13" key="2">
    <citation type="journal article" date="2016" name="Genome Announc.">
        <title>Complete Genome Sequences of Two Interactive Moderate Thermophiles, Paenibacillus napthalenovorans 32O-Y and Paenibacillus sp. 32O-W.</title>
        <authorList>
            <person name="Butler R.R.III."/>
            <person name="Wang J."/>
            <person name="Stark B.C."/>
            <person name="Pombert J.F."/>
        </authorList>
    </citation>
    <scope>NUCLEOTIDE SEQUENCE [LARGE SCALE GENOMIC DNA]</scope>
    <source>
        <strain evidence="12 13">32O-Y</strain>
    </source>
</reference>
<comment type="catalytic activity">
    <reaction evidence="8 9 10">
        <text>2-[(2R,5Z)-2-carboxy-4-methylthiazol-5(2H)-ylidene]ethyl phosphate + 4-amino-2-methyl-5-(diphosphooxymethyl)pyrimidine + 2 H(+) = thiamine phosphate + CO2 + diphosphate</text>
        <dbReference type="Rhea" id="RHEA:47844"/>
        <dbReference type="ChEBI" id="CHEBI:15378"/>
        <dbReference type="ChEBI" id="CHEBI:16526"/>
        <dbReference type="ChEBI" id="CHEBI:33019"/>
        <dbReference type="ChEBI" id="CHEBI:37575"/>
        <dbReference type="ChEBI" id="CHEBI:57841"/>
        <dbReference type="ChEBI" id="CHEBI:62899"/>
        <dbReference type="EC" id="2.5.1.3"/>
    </reaction>
</comment>
<keyword evidence="13" id="KW-1185">Reference proteome</keyword>
<dbReference type="EC" id="2.5.1.3" evidence="9"/>
<evidence type="ECO:0000256" key="10">
    <source>
        <dbReference type="RuleBase" id="RU003826"/>
    </source>
</evidence>
<dbReference type="Gene3D" id="3.20.20.70">
    <property type="entry name" value="Aldolase class I"/>
    <property type="match status" value="1"/>
</dbReference>
<dbReference type="AlphaFoldDB" id="A0A0U2VPS1"/>
<keyword evidence="2 9" id="KW-0808">Transferase</keyword>
<reference evidence="13" key="1">
    <citation type="submission" date="2015-12" db="EMBL/GenBank/DDBJ databases">
        <title>Complete genome sequences of two moderately thermophilic Paenibacillus species.</title>
        <authorList>
            <person name="Butler R.III."/>
            <person name="Wang J."/>
            <person name="Stark B.C."/>
            <person name="Pombert J.-F."/>
        </authorList>
    </citation>
    <scope>NUCLEOTIDE SEQUENCE [LARGE SCALE GENOMIC DNA]</scope>
    <source>
        <strain evidence="13">32O-Y</strain>
    </source>
</reference>
<comment type="function">
    <text evidence="9">Condenses 4-methyl-5-(beta-hydroxyethyl)thiazole monophosphate (THZ-P) and 2-methyl-4-amino-5-hydroxymethyl pyrimidine pyrophosphate (HMP-PP) to form thiamine monophosphate (TMP).</text>
</comment>
<comment type="cofactor">
    <cofactor evidence="9">
        <name>Mg(2+)</name>
        <dbReference type="ChEBI" id="CHEBI:18420"/>
    </cofactor>
    <text evidence="9">Binds 1 Mg(2+) ion per subunit.</text>
</comment>
<dbReference type="KEGG" id="pnp:IJ22_11350"/>
<dbReference type="InterPro" id="IPR013785">
    <property type="entry name" value="Aldolase_TIM"/>
</dbReference>
<dbReference type="InterPro" id="IPR034291">
    <property type="entry name" value="TMP_synthase"/>
</dbReference>
<comment type="pathway">
    <text evidence="1 9 11">Cofactor biosynthesis; thiamine diphosphate biosynthesis; thiamine phosphate from 4-amino-2-methyl-5-diphosphomethylpyrimidine and 4-methyl-5-(2-phosphoethyl)-thiazole: step 1/1.</text>
</comment>
<comment type="catalytic activity">
    <reaction evidence="7 9 10">
        <text>2-(2-carboxy-4-methylthiazol-5-yl)ethyl phosphate + 4-amino-2-methyl-5-(diphosphooxymethyl)pyrimidine + 2 H(+) = thiamine phosphate + CO2 + diphosphate</text>
        <dbReference type="Rhea" id="RHEA:47848"/>
        <dbReference type="ChEBI" id="CHEBI:15378"/>
        <dbReference type="ChEBI" id="CHEBI:16526"/>
        <dbReference type="ChEBI" id="CHEBI:33019"/>
        <dbReference type="ChEBI" id="CHEBI:37575"/>
        <dbReference type="ChEBI" id="CHEBI:57841"/>
        <dbReference type="ChEBI" id="CHEBI:62890"/>
        <dbReference type="EC" id="2.5.1.3"/>
    </reaction>
</comment>
<dbReference type="NCBIfam" id="TIGR00693">
    <property type="entry name" value="thiE"/>
    <property type="match status" value="1"/>
</dbReference>
<evidence type="ECO:0000256" key="3">
    <source>
        <dbReference type="ARBA" id="ARBA00022723"/>
    </source>
</evidence>
<evidence type="ECO:0000256" key="8">
    <source>
        <dbReference type="ARBA" id="ARBA00047883"/>
    </source>
</evidence>
<dbReference type="InterPro" id="IPR036206">
    <property type="entry name" value="ThiamineP_synth_sf"/>
</dbReference>
<feature type="binding site" evidence="9">
    <location>
        <position position="142"/>
    </location>
    <ligand>
        <name>4-amino-2-methyl-5-(diphosphooxymethyl)pyrimidine</name>
        <dbReference type="ChEBI" id="CHEBI:57841"/>
    </ligand>
</feature>
<feature type="binding site" evidence="9">
    <location>
        <position position="94"/>
    </location>
    <ligand>
        <name>Mg(2+)</name>
        <dbReference type="ChEBI" id="CHEBI:18420"/>
    </ligand>
</feature>
<feature type="binding site" evidence="9">
    <location>
        <position position="74"/>
    </location>
    <ligand>
        <name>4-amino-2-methyl-5-(diphosphooxymethyl)pyrimidine</name>
        <dbReference type="ChEBI" id="CHEBI:57841"/>
    </ligand>
</feature>
<dbReference type="CDD" id="cd00564">
    <property type="entry name" value="TMP_TenI"/>
    <property type="match status" value="1"/>
</dbReference>
<dbReference type="UniPathway" id="UPA00060">
    <property type="reaction ID" value="UER00141"/>
</dbReference>
<feature type="binding site" evidence="9">
    <location>
        <position position="75"/>
    </location>
    <ligand>
        <name>Mg(2+)</name>
        <dbReference type="ChEBI" id="CHEBI:18420"/>
    </ligand>
</feature>
<organism evidence="12 13">
    <name type="scientific">Paenibacillus naphthalenovorans</name>
    <dbReference type="NCBI Taxonomy" id="162209"/>
    <lineage>
        <taxon>Bacteria</taxon>
        <taxon>Bacillati</taxon>
        <taxon>Bacillota</taxon>
        <taxon>Bacilli</taxon>
        <taxon>Bacillales</taxon>
        <taxon>Paenibacillaceae</taxon>
        <taxon>Paenibacillus</taxon>
    </lineage>
</organism>
<dbReference type="InterPro" id="IPR022998">
    <property type="entry name" value="ThiamineP_synth_TenI"/>
</dbReference>
<dbReference type="RefSeq" id="WP_054818037.1">
    <property type="nucleotide sequence ID" value="NZ_BJCS01000003.1"/>
</dbReference>
<dbReference type="PANTHER" id="PTHR20857:SF15">
    <property type="entry name" value="THIAMINE-PHOSPHATE SYNTHASE"/>
    <property type="match status" value="1"/>
</dbReference>
<dbReference type="GO" id="GO:0009229">
    <property type="term" value="P:thiamine diphosphate biosynthetic process"/>
    <property type="evidence" value="ECO:0007669"/>
    <property type="project" value="UniProtKB-UniRule"/>
</dbReference>
<evidence type="ECO:0000256" key="7">
    <source>
        <dbReference type="ARBA" id="ARBA00047851"/>
    </source>
</evidence>
<dbReference type="SUPFAM" id="SSF51391">
    <property type="entry name" value="Thiamin phosphate synthase"/>
    <property type="match status" value="1"/>
</dbReference>
<name>A0A0U2VPS1_9BACL</name>
<dbReference type="OrthoDB" id="9812206at2"/>
<protein>
    <recommendedName>
        <fullName evidence="9">Thiamine-phosphate synthase</fullName>
        <shortName evidence="9">TP synthase</shortName>
        <shortName evidence="9">TPS</shortName>
        <ecNumber evidence="9">2.5.1.3</ecNumber>
    </recommendedName>
    <alternativeName>
        <fullName evidence="9">Thiamine-phosphate pyrophosphorylase</fullName>
        <shortName evidence="9">TMP pyrophosphorylase</shortName>
        <shortName evidence="9">TMP-PPase</shortName>
    </alternativeName>
</protein>
<keyword evidence="4 9" id="KW-0460">Magnesium</keyword>
<gene>
    <name evidence="9" type="primary">thiE</name>
    <name evidence="12" type="ORF">IJ22_11350</name>
</gene>
<dbReference type="FunFam" id="3.20.20.70:FF:000096">
    <property type="entry name" value="Thiamine-phosphate synthase"/>
    <property type="match status" value="1"/>
</dbReference>
<evidence type="ECO:0000256" key="6">
    <source>
        <dbReference type="ARBA" id="ARBA00047334"/>
    </source>
</evidence>
<proteinExistence type="inferred from homology"/>
<feature type="binding site" evidence="9">
    <location>
        <begin position="191"/>
        <end position="192"/>
    </location>
    <ligand>
        <name>2-[(2R,5Z)-2-carboxy-4-methylthiazol-5(2H)-ylidene]ethyl phosphate</name>
        <dbReference type="ChEBI" id="CHEBI:62899"/>
    </ligand>
</feature>
<feature type="binding site" evidence="9">
    <location>
        <begin position="139"/>
        <end position="141"/>
    </location>
    <ligand>
        <name>2-[(2R,5Z)-2-carboxy-4-methylthiazol-5(2H)-ylidene]ethyl phosphate</name>
        <dbReference type="ChEBI" id="CHEBI:62899"/>
    </ligand>
</feature>
<dbReference type="GO" id="GO:0005737">
    <property type="term" value="C:cytoplasm"/>
    <property type="evidence" value="ECO:0007669"/>
    <property type="project" value="TreeGrafter"/>
</dbReference>
<dbReference type="Pfam" id="PF02581">
    <property type="entry name" value="TMP-TENI"/>
    <property type="match status" value="1"/>
</dbReference>
<dbReference type="PATRIC" id="fig|162209.4.peg.1209"/>
<comment type="catalytic activity">
    <reaction evidence="6 9 10">
        <text>4-methyl-5-(2-phosphooxyethyl)-thiazole + 4-amino-2-methyl-5-(diphosphooxymethyl)pyrimidine + H(+) = thiamine phosphate + diphosphate</text>
        <dbReference type="Rhea" id="RHEA:22328"/>
        <dbReference type="ChEBI" id="CHEBI:15378"/>
        <dbReference type="ChEBI" id="CHEBI:33019"/>
        <dbReference type="ChEBI" id="CHEBI:37575"/>
        <dbReference type="ChEBI" id="CHEBI:57841"/>
        <dbReference type="ChEBI" id="CHEBI:58296"/>
        <dbReference type="EC" id="2.5.1.3"/>
    </reaction>
</comment>
<feature type="binding site" evidence="9">
    <location>
        <position position="113"/>
    </location>
    <ligand>
        <name>4-amino-2-methyl-5-(diphosphooxymethyl)pyrimidine</name>
        <dbReference type="ChEBI" id="CHEBI:57841"/>
    </ligand>
</feature>
<evidence type="ECO:0000256" key="9">
    <source>
        <dbReference type="HAMAP-Rule" id="MF_00097"/>
    </source>
</evidence>
<dbReference type="HAMAP" id="MF_00097">
    <property type="entry name" value="TMP_synthase"/>
    <property type="match status" value="1"/>
</dbReference>
<evidence type="ECO:0000313" key="13">
    <source>
        <dbReference type="Proteomes" id="UP000061660"/>
    </source>
</evidence>
<feature type="binding site" evidence="9">
    <location>
        <begin position="42"/>
        <end position="46"/>
    </location>
    <ligand>
        <name>4-amino-2-methyl-5-(diphosphooxymethyl)pyrimidine</name>
        <dbReference type="ChEBI" id="CHEBI:57841"/>
    </ligand>
</feature>
<dbReference type="GO" id="GO:0004789">
    <property type="term" value="F:thiamine-phosphate diphosphorylase activity"/>
    <property type="evidence" value="ECO:0007669"/>
    <property type="project" value="UniProtKB-UniRule"/>
</dbReference>
<feature type="binding site" evidence="9">
    <location>
        <position position="171"/>
    </location>
    <ligand>
        <name>2-[(2R,5Z)-2-carboxy-4-methylthiazol-5(2H)-ylidene]ethyl phosphate</name>
        <dbReference type="ChEBI" id="CHEBI:62899"/>
    </ligand>
</feature>
<keyword evidence="3 9" id="KW-0479">Metal-binding</keyword>
<dbReference type="EMBL" id="CP013652">
    <property type="protein sequence ID" value="ALS21511.1"/>
    <property type="molecule type" value="Genomic_DNA"/>
</dbReference>
<evidence type="ECO:0000256" key="2">
    <source>
        <dbReference type="ARBA" id="ARBA00022679"/>
    </source>
</evidence>
<evidence type="ECO:0000256" key="11">
    <source>
        <dbReference type="RuleBase" id="RU004253"/>
    </source>
</evidence>
<dbReference type="GO" id="GO:0009228">
    <property type="term" value="P:thiamine biosynthetic process"/>
    <property type="evidence" value="ECO:0007669"/>
    <property type="project" value="UniProtKB-KW"/>
</dbReference>
<keyword evidence="5 9" id="KW-0784">Thiamine biosynthesis</keyword>
<dbReference type="STRING" id="162209.IJ22_11350"/>
<dbReference type="GO" id="GO:0000287">
    <property type="term" value="F:magnesium ion binding"/>
    <property type="evidence" value="ECO:0007669"/>
    <property type="project" value="UniProtKB-UniRule"/>
</dbReference>
<evidence type="ECO:0000256" key="1">
    <source>
        <dbReference type="ARBA" id="ARBA00005165"/>
    </source>
</evidence>
<evidence type="ECO:0000313" key="12">
    <source>
        <dbReference type="EMBL" id="ALS21511.1"/>
    </source>
</evidence>
<sequence>MFRENLQNRLAVYLVMGLDAYEGRTALETAKAALEGGITMLQLREKKAPLSRVLKEARPIRELCREFGVPFIVNDRVDVALLLEADGVHVGQDDLPGSEARRLMGKDAIVGISAGTMEEVEWAVQNGADYLGVGAIYSTLTKGDAGEPIGTRLLGQIKQRWSRIPMVGIGGIGHGQAAPVVAAGADGVAVVSAIVHSRDPRLAAERLKLEVLGAR</sequence>
<dbReference type="PANTHER" id="PTHR20857">
    <property type="entry name" value="THIAMINE-PHOSPHATE PYROPHOSPHORYLASE"/>
    <property type="match status" value="1"/>
</dbReference>
<evidence type="ECO:0000256" key="4">
    <source>
        <dbReference type="ARBA" id="ARBA00022842"/>
    </source>
</evidence>